<dbReference type="OrthoDB" id="9760689at2"/>
<accession>A0A0F7JXZ8</accession>
<proteinExistence type="predicted"/>
<dbReference type="GO" id="GO:0008757">
    <property type="term" value="F:S-adenosylmethionine-dependent methyltransferase activity"/>
    <property type="evidence" value="ECO:0007669"/>
    <property type="project" value="InterPro"/>
</dbReference>
<evidence type="ECO:0000313" key="3">
    <source>
        <dbReference type="Proteomes" id="UP000034410"/>
    </source>
</evidence>
<name>A0A0F7JXZ8_9GAMM</name>
<reference evidence="2 3" key="1">
    <citation type="journal article" date="2015" name="Genome Announc.">
        <title>Complete Genome Sequence of Sedimenticola thiotaurini Strain SIP-G1, a Polyphosphate- and Polyhydroxyalkanoate-Accumulating Sulfur-Oxidizing Gammaproteobacterium Isolated from Salt Marsh Sediments.</title>
        <authorList>
            <person name="Flood B.E."/>
            <person name="Jones D.S."/>
            <person name="Bailey J.V."/>
        </authorList>
    </citation>
    <scope>NUCLEOTIDE SEQUENCE [LARGE SCALE GENOMIC DNA]</scope>
    <source>
        <strain evidence="2 3">SIP-G1</strain>
    </source>
</reference>
<protein>
    <recommendedName>
        <fullName evidence="1">Methyltransferase type 11 domain-containing protein</fullName>
    </recommendedName>
</protein>
<sequence>MDLTEYRKSESEQRRTEGLLKMVSDVSDRGKSVLDIGARDGHFSNLLTGYFERVTALDLVTPEIQHHNINCVQGDITNLEHADNSFDFLFCVEVLEHIPPHLLEQACAELSRVARKYLLIGVPYKQDIRFGRTTCYSCGRQNPPWGHVNSFDRQRLVGLFPGWAAESVAFVGESAGSTNALSAFLMDLAGNPYGTYEQEEGCIYCGQKLIQPPERTFIQKVFTRVATYTRDAQMIFHKNHPNWIHMLFKKAG</sequence>
<dbReference type="InterPro" id="IPR013216">
    <property type="entry name" value="Methyltransf_11"/>
</dbReference>
<dbReference type="KEGG" id="seds:AAY24_04320"/>
<evidence type="ECO:0000259" key="1">
    <source>
        <dbReference type="Pfam" id="PF08241"/>
    </source>
</evidence>
<dbReference type="EMBL" id="CP011412">
    <property type="protein sequence ID" value="AKH19710.1"/>
    <property type="molecule type" value="Genomic_DNA"/>
</dbReference>
<keyword evidence="3" id="KW-1185">Reference proteome</keyword>
<organism evidence="2 3">
    <name type="scientific">Sedimenticola thiotaurini</name>
    <dbReference type="NCBI Taxonomy" id="1543721"/>
    <lineage>
        <taxon>Bacteria</taxon>
        <taxon>Pseudomonadati</taxon>
        <taxon>Pseudomonadota</taxon>
        <taxon>Gammaproteobacteria</taxon>
        <taxon>Chromatiales</taxon>
        <taxon>Sedimenticolaceae</taxon>
        <taxon>Sedimenticola</taxon>
    </lineage>
</organism>
<dbReference type="AlphaFoldDB" id="A0A0F7JXZ8"/>
<dbReference type="Gene3D" id="3.40.50.150">
    <property type="entry name" value="Vaccinia Virus protein VP39"/>
    <property type="match status" value="1"/>
</dbReference>
<dbReference type="CDD" id="cd02440">
    <property type="entry name" value="AdoMet_MTases"/>
    <property type="match status" value="1"/>
</dbReference>
<dbReference type="SUPFAM" id="SSF53335">
    <property type="entry name" value="S-adenosyl-L-methionine-dependent methyltransferases"/>
    <property type="match status" value="1"/>
</dbReference>
<dbReference type="InterPro" id="IPR029063">
    <property type="entry name" value="SAM-dependent_MTases_sf"/>
</dbReference>
<dbReference type="Pfam" id="PF08241">
    <property type="entry name" value="Methyltransf_11"/>
    <property type="match status" value="1"/>
</dbReference>
<feature type="domain" description="Methyltransferase type 11" evidence="1">
    <location>
        <begin position="34"/>
        <end position="116"/>
    </location>
</feature>
<dbReference type="RefSeq" id="WP_046858646.1">
    <property type="nucleotide sequence ID" value="NZ_CP011412.1"/>
</dbReference>
<dbReference type="Proteomes" id="UP000034410">
    <property type="component" value="Chromosome"/>
</dbReference>
<gene>
    <name evidence="2" type="ORF">AAY24_04320</name>
</gene>
<evidence type="ECO:0000313" key="2">
    <source>
        <dbReference type="EMBL" id="AKH19710.1"/>
    </source>
</evidence>